<dbReference type="InterPro" id="IPR051086">
    <property type="entry name" value="RNase_D-like"/>
</dbReference>
<dbReference type="InterPro" id="IPR010997">
    <property type="entry name" value="HRDC-like_sf"/>
</dbReference>
<dbReference type="GO" id="GO:0003676">
    <property type="term" value="F:nucleic acid binding"/>
    <property type="evidence" value="ECO:0007669"/>
    <property type="project" value="InterPro"/>
</dbReference>
<evidence type="ECO:0000313" key="8">
    <source>
        <dbReference type="EMBL" id="AKO32664.1"/>
    </source>
</evidence>
<dbReference type="RefSeq" id="WP_064085168.1">
    <property type="nucleotide sequence ID" value="NZ_CP011218.1"/>
</dbReference>
<dbReference type="SUPFAM" id="SSF53098">
    <property type="entry name" value="Ribonuclease H-like"/>
    <property type="match status" value="1"/>
</dbReference>
<dbReference type="SMART" id="SM00341">
    <property type="entry name" value="HRDC"/>
    <property type="match status" value="1"/>
</dbReference>
<dbReference type="NCBIfam" id="TIGR01388">
    <property type="entry name" value="rnd"/>
    <property type="match status" value="1"/>
</dbReference>
<dbReference type="GO" id="GO:0033890">
    <property type="term" value="F:ribonuclease D activity"/>
    <property type="evidence" value="ECO:0007669"/>
    <property type="project" value="UniProtKB-UniRule"/>
</dbReference>
<dbReference type="PROSITE" id="PS50967">
    <property type="entry name" value="HRDC"/>
    <property type="match status" value="1"/>
</dbReference>
<dbReference type="Gene3D" id="3.30.420.10">
    <property type="entry name" value="Ribonuclease H-like superfamily/Ribonuclease H"/>
    <property type="match status" value="1"/>
</dbReference>
<dbReference type="Pfam" id="PF00570">
    <property type="entry name" value="HRDC"/>
    <property type="match status" value="1"/>
</dbReference>
<evidence type="ECO:0000256" key="3">
    <source>
        <dbReference type="ARBA" id="ARBA00022722"/>
    </source>
</evidence>
<dbReference type="SMART" id="SM00474">
    <property type="entry name" value="35EXOc"/>
    <property type="match status" value="1"/>
</dbReference>
<organism evidence="8 9">
    <name type="scientific">Haemophilus ducreyi</name>
    <dbReference type="NCBI Taxonomy" id="730"/>
    <lineage>
        <taxon>Bacteria</taxon>
        <taxon>Pseudomonadati</taxon>
        <taxon>Pseudomonadota</taxon>
        <taxon>Gammaproteobacteria</taxon>
        <taxon>Pasteurellales</taxon>
        <taxon>Pasteurellaceae</taxon>
        <taxon>Haemophilus</taxon>
    </lineage>
</organism>
<dbReference type="AlphaFoldDB" id="A0AAC8UCU2"/>
<keyword evidence="4 6" id="KW-0378">Hydrolase</keyword>
<keyword evidence="3 6" id="KW-0540">Nuclease</keyword>
<dbReference type="GO" id="GO:0042780">
    <property type="term" value="P:tRNA 3'-end processing"/>
    <property type="evidence" value="ECO:0007669"/>
    <property type="project" value="UniProtKB-UniRule"/>
</dbReference>
<dbReference type="CDD" id="cd06142">
    <property type="entry name" value="RNaseD_exo"/>
    <property type="match status" value="1"/>
</dbReference>
<keyword evidence="2 6" id="KW-0819">tRNA processing</keyword>
<dbReference type="PANTHER" id="PTHR47649">
    <property type="entry name" value="RIBONUCLEASE D"/>
    <property type="match status" value="1"/>
</dbReference>
<dbReference type="Pfam" id="PF01612">
    <property type="entry name" value="DNA_pol_A_exo1"/>
    <property type="match status" value="1"/>
</dbReference>
<evidence type="ECO:0000313" key="9">
    <source>
        <dbReference type="Proteomes" id="UP000060132"/>
    </source>
</evidence>
<dbReference type="GO" id="GO:0005737">
    <property type="term" value="C:cytoplasm"/>
    <property type="evidence" value="ECO:0007669"/>
    <property type="project" value="UniProtKB-SubCell"/>
</dbReference>
<evidence type="ECO:0000256" key="2">
    <source>
        <dbReference type="ARBA" id="ARBA00022694"/>
    </source>
</evidence>
<dbReference type="GO" id="GO:0000166">
    <property type="term" value="F:nucleotide binding"/>
    <property type="evidence" value="ECO:0007669"/>
    <property type="project" value="InterPro"/>
</dbReference>
<name>A0AAC8UCU2_HAEDC</name>
<dbReference type="InterPro" id="IPR048579">
    <property type="entry name" value="RNAseD_HRDC_C"/>
</dbReference>
<dbReference type="HAMAP" id="MF_01899">
    <property type="entry name" value="RNase_D"/>
    <property type="match status" value="1"/>
</dbReference>
<dbReference type="EC" id="3.1.13.5" evidence="6"/>
<evidence type="ECO:0000259" key="7">
    <source>
        <dbReference type="PROSITE" id="PS50967"/>
    </source>
</evidence>
<keyword evidence="5 6" id="KW-0269">Exonuclease</keyword>
<evidence type="ECO:0000256" key="6">
    <source>
        <dbReference type="HAMAP-Rule" id="MF_01899"/>
    </source>
</evidence>
<dbReference type="InterPro" id="IPR002121">
    <property type="entry name" value="HRDC_dom"/>
</dbReference>
<comment type="function">
    <text evidence="6">Exonuclease involved in the 3' processing of various precursor tRNAs. Initiates hydrolysis at the 3'-terminus of an RNA molecule and releases 5'-mononucleotides.</text>
</comment>
<dbReference type="Gene3D" id="1.10.150.80">
    <property type="entry name" value="HRDC domain"/>
    <property type="match status" value="2"/>
</dbReference>
<proteinExistence type="inferred from homology"/>
<dbReference type="InterPro" id="IPR002562">
    <property type="entry name" value="3'-5'_exonuclease_dom"/>
</dbReference>
<gene>
    <name evidence="6" type="primary">rnd</name>
    <name evidence="8" type="ORF">RZ57_05890</name>
</gene>
<dbReference type="InterPro" id="IPR006292">
    <property type="entry name" value="RNase_D"/>
</dbReference>
<evidence type="ECO:0000256" key="5">
    <source>
        <dbReference type="ARBA" id="ARBA00022839"/>
    </source>
</evidence>
<accession>A0AAC8UCU2</accession>
<dbReference type="InterPro" id="IPR044876">
    <property type="entry name" value="HRDC_dom_sf"/>
</dbReference>
<dbReference type="SUPFAM" id="SSF47819">
    <property type="entry name" value="HRDC-like"/>
    <property type="match status" value="2"/>
</dbReference>
<dbReference type="Proteomes" id="UP000060132">
    <property type="component" value="Chromosome"/>
</dbReference>
<comment type="catalytic activity">
    <reaction evidence="6">
        <text>Exonucleolytic cleavage that removes extra residues from the 3'-terminus of tRNA to produce 5'-mononucleotides.</text>
        <dbReference type="EC" id="3.1.13.5"/>
    </reaction>
</comment>
<evidence type="ECO:0000256" key="4">
    <source>
        <dbReference type="ARBA" id="ARBA00022801"/>
    </source>
</evidence>
<feature type="domain" description="HRDC" evidence="7">
    <location>
        <begin position="214"/>
        <end position="292"/>
    </location>
</feature>
<dbReference type="GO" id="GO:0008408">
    <property type="term" value="F:3'-5' exonuclease activity"/>
    <property type="evidence" value="ECO:0007669"/>
    <property type="project" value="InterPro"/>
</dbReference>
<sequence length="373" mass="43254">MNSRIDYKWIDTNEKLATVCQQASDKTAIALDTEFIRTRSYYPKFGLIQLFDGEQTSLIDPTTISDFLPFIDLLANPNIVKVLHACSEDLEIFQHQFNQALTPLIDPQIMAAFSGLGLSIGFAKLVNHYLNIELDKGASRTDWLARPLTETQLQYAAADVYYLLPIYQKLQAELAQTNWQEAVNQECQLLVNKRNKTLELNDAYKEISYAWTLTRQQLAILKLLAKWRIEEARKRDLALNFVIKEQSLIEIAKSQPKHTSQLLTFMHPNEVRIHGKKILWLVEQAKIISEQDYPLLITRLVDQPHYKYNLKIMQKKISEIRPPDLPQELLASKRQLNQLLKWYQKGQSQQYLPELLSGWRAEFGKQILSALIK</sequence>
<dbReference type="InterPro" id="IPR036397">
    <property type="entry name" value="RNaseH_sf"/>
</dbReference>
<dbReference type="Pfam" id="PF21293">
    <property type="entry name" value="RNAseD_HRDC_C"/>
    <property type="match status" value="1"/>
</dbReference>
<dbReference type="InterPro" id="IPR012337">
    <property type="entry name" value="RNaseH-like_sf"/>
</dbReference>
<reference evidence="8 9" key="1">
    <citation type="journal article" date="2015" name="PLoS Negl. Trop. Dis.">
        <title>Haemophilus ducreyi Cutaneous Ulcer Strains Are Nearly Identical to Class I Genital Ulcer Strains.</title>
        <authorList>
            <person name="Gangaiah D."/>
            <person name="Webb K.M."/>
            <person name="Humphreys T.L."/>
            <person name="Fortney K.R."/>
            <person name="Toh E."/>
            <person name="Tai A."/>
            <person name="Katz S.S."/>
            <person name="Pillay A."/>
            <person name="Chen C.Y."/>
            <person name="Roberts S.A."/>
            <person name="Munson R.S.Jr."/>
            <person name="Spinola S.M."/>
        </authorList>
    </citation>
    <scope>NUCLEOTIDE SEQUENCE [LARGE SCALE GENOMIC DNA]</scope>
    <source>
        <strain evidence="9">CLU2</strain>
    </source>
</reference>
<comment type="similarity">
    <text evidence="6">Belongs to the RNase D family.</text>
</comment>
<comment type="subcellular location">
    <subcellularLocation>
        <location evidence="6">Cytoplasm</location>
    </subcellularLocation>
</comment>
<comment type="cofactor">
    <cofactor evidence="6">
        <name>a divalent metal cation</name>
        <dbReference type="ChEBI" id="CHEBI:60240"/>
    </cofactor>
</comment>
<dbReference type="EMBL" id="CP011219">
    <property type="protein sequence ID" value="AKO32664.1"/>
    <property type="molecule type" value="Genomic_DNA"/>
</dbReference>
<evidence type="ECO:0000256" key="1">
    <source>
        <dbReference type="ARBA" id="ARBA00022490"/>
    </source>
</evidence>
<dbReference type="PANTHER" id="PTHR47649:SF1">
    <property type="entry name" value="RIBONUCLEASE D"/>
    <property type="match status" value="1"/>
</dbReference>
<protein>
    <recommendedName>
        <fullName evidence="6">Ribonuclease D</fullName>
        <shortName evidence="6">RNase D</shortName>
        <ecNumber evidence="6">3.1.13.5</ecNumber>
    </recommendedName>
</protein>
<keyword evidence="1 6" id="KW-0963">Cytoplasm</keyword>